<evidence type="ECO:0000259" key="1">
    <source>
        <dbReference type="Pfam" id="PF10536"/>
    </source>
</evidence>
<name>A0A445B880_ARAHY</name>
<comment type="caution">
    <text evidence="2">The sequence shown here is derived from an EMBL/GenBank/DDBJ whole genome shotgun (WGS) entry which is preliminary data.</text>
</comment>
<accession>A0A445B880</accession>
<dbReference type="EMBL" id="SDMP01000010">
    <property type="protein sequence ID" value="RYR34885.1"/>
    <property type="molecule type" value="Genomic_DNA"/>
</dbReference>
<feature type="domain" description="Aminotransferase-like plant mobile" evidence="1">
    <location>
        <begin position="24"/>
        <end position="139"/>
    </location>
</feature>
<reference evidence="2 3" key="1">
    <citation type="submission" date="2019-01" db="EMBL/GenBank/DDBJ databases">
        <title>Sequencing of cultivated peanut Arachis hypogaea provides insights into genome evolution and oil improvement.</title>
        <authorList>
            <person name="Chen X."/>
        </authorList>
    </citation>
    <scope>NUCLEOTIDE SEQUENCE [LARGE SCALE GENOMIC DNA]</scope>
    <source>
        <strain evidence="3">cv. Fuhuasheng</strain>
        <tissue evidence="2">Leaves</tissue>
    </source>
</reference>
<proteinExistence type="predicted"/>
<evidence type="ECO:0000313" key="3">
    <source>
        <dbReference type="Proteomes" id="UP000289738"/>
    </source>
</evidence>
<gene>
    <name evidence="2" type="ORF">Ahy_A10g049942</name>
</gene>
<protein>
    <recommendedName>
        <fullName evidence="1">Aminotransferase-like plant mobile domain-containing protein</fullName>
    </recommendedName>
</protein>
<dbReference type="AlphaFoldDB" id="A0A445B880"/>
<dbReference type="InterPro" id="IPR019557">
    <property type="entry name" value="AminoTfrase-like_pln_mobile"/>
</dbReference>
<dbReference type="PANTHER" id="PTHR46033">
    <property type="entry name" value="PROTEIN MAIN-LIKE 2"/>
    <property type="match status" value="1"/>
</dbReference>
<dbReference type="Pfam" id="PF10536">
    <property type="entry name" value="PMD"/>
    <property type="match status" value="1"/>
</dbReference>
<sequence length="294" mass="34015">MVENCIACFGREPGPYDHILGKVNLAWFRRCRDTKPCDTQESIERYVQVHIFCMLGTVVFPNKPTTSLNSKFLPLLCDFHRISLYSWGVASLAHLYRSLYRASRYNYKEMDEPLILLFIWAWERMPFLAPILCGVIGADIQDIYGGLLRILEQQLKNEQQPEQQFQSNYILDSVARAPLSYLNQWLGGRLGRAKLIVARNTAGWWRHWRGAVLACWVRGWWHGASLRGILCELAVAAWLRLLGALVLSALSTKKKASALGLGRKASRWWEKRGCHRPRDSRTWVTAAWVHWCRR</sequence>
<keyword evidence="3" id="KW-1185">Reference proteome</keyword>
<evidence type="ECO:0000313" key="2">
    <source>
        <dbReference type="EMBL" id="RYR34885.1"/>
    </source>
</evidence>
<dbReference type="PANTHER" id="PTHR46033:SF1">
    <property type="entry name" value="PROTEIN MAIN-LIKE 2"/>
    <property type="match status" value="1"/>
</dbReference>
<dbReference type="InterPro" id="IPR044824">
    <property type="entry name" value="MAIN-like"/>
</dbReference>
<dbReference type="Proteomes" id="UP000289738">
    <property type="component" value="Chromosome A10"/>
</dbReference>
<organism evidence="2 3">
    <name type="scientific">Arachis hypogaea</name>
    <name type="common">Peanut</name>
    <dbReference type="NCBI Taxonomy" id="3818"/>
    <lineage>
        <taxon>Eukaryota</taxon>
        <taxon>Viridiplantae</taxon>
        <taxon>Streptophyta</taxon>
        <taxon>Embryophyta</taxon>
        <taxon>Tracheophyta</taxon>
        <taxon>Spermatophyta</taxon>
        <taxon>Magnoliopsida</taxon>
        <taxon>eudicotyledons</taxon>
        <taxon>Gunneridae</taxon>
        <taxon>Pentapetalae</taxon>
        <taxon>rosids</taxon>
        <taxon>fabids</taxon>
        <taxon>Fabales</taxon>
        <taxon>Fabaceae</taxon>
        <taxon>Papilionoideae</taxon>
        <taxon>50 kb inversion clade</taxon>
        <taxon>dalbergioids sensu lato</taxon>
        <taxon>Dalbergieae</taxon>
        <taxon>Pterocarpus clade</taxon>
        <taxon>Arachis</taxon>
    </lineage>
</organism>
<dbReference type="GO" id="GO:0010073">
    <property type="term" value="P:meristem maintenance"/>
    <property type="evidence" value="ECO:0007669"/>
    <property type="project" value="InterPro"/>
</dbReference>